<feature type="chain" id="PRO_5038614096" description="Lipoprotein" evidence="1">
    <location>
        <begin position="29"/>
        <end position="240"/>
    </location>
</feature>
<comment type="caution">
    <text evidence="2">The sequence shown here is derived from an EMBL/GenBank/DDBJ whole genome shotgun (WGS) entry which is preliminary data.</text>
</comment>
<organism evidence="2 3">
    <name type="scientific">Phytomonospora endophytica</name>
    <dbReference type="NCBI Taxonomy" id="714109"/>
    <lineage>
        <taxon>Bacteria</taxon>
        <taxon>Bacillati</taxon>
        <taxon>Actinomycetota</taxon>
        <taxon>Actinomycetes</taxon>
        <taxon>Micromonosporales</taxon>
        <taxon>Micromonosporaceae</taxon>
        <taxon>Phytomonospora</taxon>
    </lineage>
</organism>
<dbReference type="EMBL" id="JACHGT010000002">
    <property type="protein sequence ID" value="MBB6033120.1"/>
    <property type="molecule type" value="Genomic_DNA"/>
</dbReference>
<evidence type="ECO:0008006" key="4">
    <source>
        <dbReference type="Google" id="ProtNLM"/>
    </source>
</evidence>
<keyword evidence="3" id="KW-1185">Reference proteome</keyword>
<name>A0A841FME6_9ACTN</name>
<evidence type="ECO:0000313" key="3">
    <source>
        <dbReference type="Proteomes" id="UP000548476"/>
    </source>
</evidence>
<dbReference type="RefSeq" id="WP_184786028.1">
    <property type="nucleotide sequence ID" value="NZ_BONT01000022.1"/>
</dbReference>
<reference evidence="2 3" key="1">
    <citation type="submission" date="2020-08" db="EMBL/GenBank/DDBJ databases">
        <title>Genomic Encyclopedia of Type Strains, Phase IV (KMG-IV): sequencing the most valuable type-strain genomes for metagenomic binning, comparative biology and taxonomic classification.</title>
        <authorList>
            <person name="Goeker M."/>
        </authorList>
    </citation>
    <scope>NUCLEOTIDE SEQUENCE [LARGE SCALE GENOMIC DNA]</scope>
    <source>
        <strain evidence="2 3">YIM 65646</strain>
    </source>
</reference>
<dbReference type="AlphaFoldDB" id="A0A841FME6"/>
<gene>
    <name evidence="2" type="ORF">HNR73_000967</name>
</gene>
<dbReference type="Proteomes" id="UP000548476">
    <property type="component" value="Unassembled WGS sequence"/>
</dbReference>
<accession>A0A841FME6</accession>
<evidence type="ECO:0000256" key="1">
    <source>
        <dbReference type="SAM" id="SignalP"/>
    </source>
</evidence>
<sequence>MSWNSERARISAVISVLALLLSACTSTGSGSPDDEPVEIDAYTEKISQCLTTVDPAATGEPLTGEPGDAVTTDPEAGLAYRTFGDPWQPFDLQWSTPELQLAFDGGQMLLAETGDDGTQNWAVISSTRMPNVVGDALVTDLGCLGALAVADIIAMTGYRDGAAGTDVVEQGDREIDGRAAWLNITRYKVIDDRFESKSELQGTLLVDTDRGVGVVYVTVPDARGDLDGVLHEVFESVRVL</sequence>
<protein>
    <recommendedName>
        <fullName evidence="4">Lipoprotein</fullName>
    </recommendedName>
</protein>
<evidence type="ECO:0000313" key="2">
    <source>
        <dbReference type="EMBL" id="MBB6033120.1"/>
    </source>
</evidence>
<proteinExistence type="predicted"/>
<dbReference type="PROSITE" id="PS51257">
    <property type="entry name" value="PROKAR_LIPOPROTEIN"/>
    <property type="match status" value="1"/>
</dbReference>
<keyword evidence="1" id="KW-0732">Signal</keyword>
<feature type="signal peptide" evidence="1">
    <location>
        <begin position="1"/>
        <end position="28"/>
    </location>
</feature>